<organism evidence="2 3">
    <name type="scientific">Terriglobus roseus</name>
    <dbReference type="NCBI Taxonomy" id="392734"/>
    <lineage>
        <taxon>Bacteria</taxon>
        <taxon>Pseudomonadati</taxon>
        <taxon>Acidobacteriota</taxon>
        <taxon>Terriglobia</taxon>
        <taxon>Terriglobales</taxon>
        <taxon>Acidobacteriaceae</taxon>
        <taxon>Terriglobus</taxon>
    </lineage>
</organism>
<dbReference type="OrthoDB" id="266253at2"/>
<accession>A0A1G7J897</accession>
<dbReference type="NCBIfam" id="TIGR02243">
    <property type="entry name" value="putative baseplate assembly protein"/>
    <property type="match status" value="1"/>
</dbReference>
<proteinExistence type="predicted"/>
<protein>
    <submittedName>
        <fullName evidence="2">Putative baseplate assembly protein</fullName>
    </submittedName>
</protein>
<sequence length="936" mass="96994">MSGCHSLELTLCGCCTGETRSTPETITNAPGLSEISYRVGRYGTFLESMSAALSDTSLPALQGLTTRDSADFTMALLDGWAVSLDVLTFYQERLANEAYLRTAVQGRSIFELTRLVGYVPSPGVAASAVLAFTLNSAPGAPESVVIPAGTRAQSIPAPGGLPQVFETGADLQAHIGWNELPALASLPWSLAGGDTRTCLAGVSTGLQTGDALLFVAATNGLPSATGPADLRIVTAVEVKSSDGITEVSWDRALSSFNAGSGADQVVVYALRKKASLFGSQAPNPLLFTPGGITSSPGYPSSPQTDWQFQYTSGSSEVYLDSQYAGLVPSGENPQWAVLSGGGSTALLQVNGVRDLNPNLYTLTSKSTALKFSSYAVIEGAAATSLDSLLGTVVSFSRTATVYAASGQLTVANLPLRAPYVESASLPPYALDADMLVPVSGSTLTITGGQGIAEGVPIVVQGKAVRLRVLFAGSSSFVPKDTATNQAVTDNQVYLVNAYQPATEGGGTAWQVSTVSGIAGTLHLVDGSGFRLEASSSDDAVVGEAARVASVTIQGDVATLQLVSDLQGIYDVKTVTVNANTMDATHGETVHEILGNGDGTNPTLLFTLKQTPLTYVSSDSGGGITSTLQIWVNSQKWTEVANFMTSGPADRVYVTGADQSGNTFVQFGDGLRGARTPTGQSNIRAVYRKGIGSAGMVSAGQISQLLDRPQGLKGVANPSGATGGADPATPADARTSAPLPTLTLGRVVTLEDFQAYSSAFPGIGKALAVWSWLGRERGILVTISGANGTSLTSDDPVALHLLDDLRNYGTGRIPVRVVPYRPVLFSIAAGLKIDTTQYAVDDVTAQVWASLQQVFSFANREFQQGVAASDVIERIQNCTGVQAVQLQGLYRSGNDLGIPISGMLRASGPTTTQNSALVGAELLLLDPASRAGLGGWQ</sequence>
<dbReference type="InterPro" id="IPR011749">
    <property type="entry name" value="CHP02243"/>
</dbReference>
<dbReference type="EMBL" id="LT629690">
    <property type="protein sequence ID" value="SDF21207.1"/>
    <property type="molecule type" value="Genomic_DNA"/>
</dbReference>
<feature type="compositionally biased region" description="Low complexity" evidence="1">
    <location>
        <begin position="717"/>
        <end position="736"/>
    </location>
</feature>
<evidence type="ECO:0000313" key="3">
    <source>
        <dbReference type="Proteomes" id="UP000182427"/>
    </source>
</evidence>
<name>A0A1G7J897_9BACT</name>
<evidence type="ECO:0000313" key="2">
    <source>
        <dbReference type="EMBL" id="SDF21207.1"/>
    </source>
</evidence>
<keyword evidence="3" id="KW-1185">Reference proteome</keyword>
<gene>
    <name evidence="2" type="ORF">SAMN05444167_1725</name>
</gene>
<dbReference type="Proteomes" id="UP000182427">
    <property type="component" value="Chromosome I"/>
</dbReference>
<reference evidence="2 3" key="1">
    <citation type="submission" date="2016-10" db="EMBL/GenBank/DDBJ databases">
        <authorList>
            <person name="de Groot N.N."/>
        </authorList>
    </citation>
    <scope>NUCLEOTIDE SEQUENCE [LARGE SCALE GENOMIC DNA]</scope>
    <source>
        <strain evidence="2 3">GAS232</strain>
    </source>
</reference>
<feature type="region of interest" description="Disordered" evidence="1">
    <location>
        <begin position="710"/>
        <end position="736"/>
    </location>
</feature>
<dbReference type="AlphaFoldDB" id="A0A1G7J897"/>
<evidence type="ECO:0000256" key="1">
    <source>
        <dbReference type="SAM" id="MobiDB-lite"/>
    </source>
</evidence>